<organism evidence="2 3">
    <name type="scientific">Paracoccidioides brasiliensis (strain Pb18)</name>
    <dbReference type="NCBI Taxonomy" id="502780"/>
    <lineage>
        <taxon>Eukaryota</taxon>
        <taxon>Fungi</taxon>
        <taxon>Dikarya</taxon>
        <taxon>Ascomycota</taxon>
        <taxon>Pezizomycotina</taxon>
        <taxon>Eurotiomycetes</taxon>
        <taxon>Eurotiomycetidae</taxon>
        <taxon>Onygenales</taxon>
        <taxon>Ajellomycetaceae</taxon>
        <taxon>Paracoccidioides</taxon>
    </lineage>
</organism>
<dbReference type="KEGG" id="pbn:PADG_05318"/>
<accession>C1GDI2</accession>
<dbReference type="GeneID" id="22584267"/>
<name>C1GDI2_PARBD</name>
<dbReference type="OrthoDB" id="4161727at2759"/>
<gene>
    <name evidence="2" type="ORF">PADG_05318</name>
</gene>
<dbReference type="AlphaFoldDB" id="C1GDI2"/>
<dbReference type="VEuPathDB" id="FungiDB:PADG_05318"/>
<evidence type="ECO:0000313" key="3">
    <source>
        <dbReference type="Proteomes" id="UP000001628"/>
    </source>
</evidence>
<dbReference type="HOGENOM" id="CLU_806757_0_0_1"/>
<feature type="region of interest" description="Disordered" evidence="1">
    <location>
        <begin position="1"/>
        <end position="31"/>
    </location>
</feature>
<reference evidence="2 3" key="1">
    <citation type="journal article" date="2011" name="PLoS Genet.">
        <title>Comparative genomic analysis of human fungal pathogens causing paracoccidioidomycosis.</title>
        <authorList>
            <person name="Desjardins C.A."/>
            <person name="Champion M.D."/>
            <person name="Holder J.W."/>
            <person name="Muszewska A."/>
            <person name="Goldberg J."/>
            <person name="Bailao A.M."/>
            <person name="Brigido M.M."/>
            <person name="Ferreira M.E."/>
            <person name="Garcia A.M."/>
            <person name="Grynberg M."/>
            <person name="Gujja S."/>
            <person name="Heiman D.I."/>
            <person name="Henn M.R."/>
            <person name="Kodira C.D."/>
            <person name="Leon-Narvaez H."/>
            <person name="Longo L.V."/>
            <person name="Ma L.J."/>
            <person name="Malavazi I."/>
            <person name="Matsuo A.L."/>
            <person name="Morais F.V."/>
            <person name="Pereira M."/>
            <person name="Rodriguez-Brito S."/>
            <person name="Sakthikumar S."/>
            <person name="Salem-Izacc S.M."/>
            <person name="Sykes S.M."/>
            <person name="Teixeira M.M."/>
            <person name="Vallejo M.C."/>
            <person name="Walter M.E."/>
            <person name="Yandava C."/>
            <person name="Young S."/>
            <person name="Zeng Q."/>
            <person name="Zucker J."/>
            <person name="Felipe M.S."/>
            <person name="Goldman G.H."/>
            <person name="Haas B.J."/>
            <person name="McEwen J.G."/>
            <person name="Nino-Vega G."/>
            <person name="Puccia R."/>
            <person name="San-Blas G."/>
            <person name="Soares C.M."/>
            <person name="Birren B.W."/>
            <person name="Cuomo C.A."/>
        </authorList>
    </citation>
    <scope>NUCLEOTIDE SEQUENCE [LARGE SCALE GENOMIC DNA]</scope>
    <source>
        <strain evidence="2 3">Pb18</strain>
    </source>
</reference>
<dbReference type="eggNOG" id="ENOG502RMDR">
    <property type="taxonomic scope" value="Eukaryota"/>
</dbReference>
<evidence type="ECO:0000313" key="2">
    <source>
        <dbReference type="EMBL" id="EEH49239.2"/>
    </source>
</evidence>
<evidence type="ECO:0000256" key="1">
    <source>
        <dbReference type="SAM" id="MobiDB-lite"/>
    </source>
</evidence>
<dbReference type="STRING" id="502780.C1GDI2"/>
<sequence>MPVQTDSGSCVPLDTETESGRSDGSEITPILDHNIPVDDALGSIMDYLEGAPCPPILRPGNGLSESLVPELPASTPVDFPDTSPKSPAKALHADFNIKLALYPLQKAIWCKKSRLWKSLEPDLLKGSSPIAHSHLDKLPVTPRPIAGNITFHPQEGCVDGRDVSDQDTKVRIFPPEKHKHGVRQKQPVIPNIKVEEVFKRTKQQVLHLNIVSILQLGTVAEARNPDTNVGTNSQDEDDEGNNNRKRKRFKSPDPGRAKQQFACLYHMRHFSRTHGEYVCSECYRTFENSQLRQDLAQSRYEASLLLGGDMGFYVAGKIQRGAPTQIPILGAIVSTLVTSIEYFC</sequence>
<protein>
    <submittedName>
        <fullName evidence="2">Uncharacterized protein</fullName>
    </submittedName>
</protein>
<dbReference type="InParanoid" id="C1GDI2"/>
<dbReference type="RefSeq" id="XP_010760687.1">
    <property type="nucleotide sequence ID" value="XM_010762385.1"/>
</dbReference>
<dbReference type="Proteomes" id="UP000001628">
    <property type="component" value="Unassembled WGS sequence"/>
</dbReference>
<keyword evidence="3" id="KW-1185">Reference proteome</keyword>
<proteinExistence type="predicted"/>
<feature type="region of interest" description="Disordered" evidence="1">
    <location>
        <begin position="223"/>
        <end position="255"/>
    </location>
</feature>
<dbReference type="EMBL" id="KN275962">
    <property type="protein sequence ID" value="EEH49239.2"/>
    <property type="molecule type" value="Genomic_DNA"/>
</dbReference>